<dbReference type="Pfam" id="PF19759">
    <property type="entry name" value="DUF6246"/>
    <property type="match status" value="1"/>
</dbReference>
<name>A0A2V4DUB7_9GAMM</name>
<dbReference type="InterPro" id="IPR046213">
    <property type="entry name" value="DUF6246"/>
</dbReference>
<protein>
    <submittedName>
        <fullName evidence="1">Uncharacterized protein</fullName>
    </submittedName>
</protein>
<evidence type="ECO:0000313" key="2">
    <source>
        <dbReference type="Proteomes" id="UP000247483"/>
    </source>
</evidence>
<comment type="caution">
    <text evidence="1">The sequence shown here is derived from an EMBL/GenBank/DDBJ whole genome shotgun (WGS) entry which is preliminary data.</text>
</comment>
<reference evidence="1 2" key="1">
    <citation type="submission" date="2018-05" db="EMBL/GenBank/DDBJ databases">
        <title>Reference genomes for bee gut microbiota database.</title>
        <authorList>
            <person name="Ellegaard K.M."/>
        </authorList>
    </citation>
    <scope>NUCLEOTIDE SEQUENCE [LARGE SCALE GENOMIC DNA]</scope>
    <source>
        <strain evidence="1 2">ESL0177</strain>
    </source>
</reference>
<accession>A0A2V4DUB7</accession>
<dbReference type="RefSeq" id="WP_110423657.1">
    <property type="nucleotide sequence ID" value="NZ_QGLP01000005.1"/>
</dbReference>
<dbReference type="EMBL" id="QGLP01000005">
    <property type="protein sequence ID" value="PXZ04340.1"/>
    <property type="molecule type" value="Genomic_DNA"/>
</dbReference>
<gene>
    <name evidence="1" type="ORF">DKK79_08250</name>
</gene>
<sequence length="193" mass="21667">MKPVITDVGQFAIHVNEVDYLFTPSFLNMTKLGDPEKIVKIFSTIFGEINNFNLNQVMQYVDKTLEACCETDCSVITGYIKGEDKLINIEPLIPVEDKLVLAQHLLKHGLIGEIPPKKNNDDTDYSNEFHAKKFVYLAVAHLGMRESDAWNMSMTAFQEAMEAKFPSPKNDIVSQDDYDSAMSYADSVVGLSC</sequence>
<organism evidence="1 2">
    <name type="scientific">Gilliamella apicola</name>
    <dbReference type="NCBI Taxonomy" id="1196095"/>
    <lineage>
        <taxon>Bacteria</taxon>
        <taxon>Pseudomonadati</taxon>
        <taxon>Pseudomonadota</taxon>
        <taxon>Gammaproteobacteria</taxon>
        <taxon>Orbales</taxon>
        <taxon>Orbaceae</taxon>
        <taxon>Gilliamella</taxon>
    </lineage>
</organism>
<dbReference type="Proteomes" id="UP000247483">
    <property type="component" value="Unassembled WGS sequence"/>
</dbReference>
<proteinExistence type="predicted"/>
<evidence type="ECO:0000313" key="1">
    <source>
        <dbReference type="EMBL" id="PXZ04340.1"/>
    </source>
</evidence>
<dbReference type="AlphaFoldDB" id="A0A2V4DUB7"/>